<dbReference type="OrthoDB" id="9836008at2"/>
<evidence type="ECO:0000313" key="1">
    <source>
        <dbReference type="EMBL" id="EBA08393.1"/>
    </source>
</evidence>
<protein>
    <submittedName>
        <fullName evidence="1">Uncharacterized protein</fullName>
    </submittedName>
</protein>
<proteinExistence type="predicted"/>
<reference evidence="1 2" key="1">
    <citation type="submission" date="2006-06" db="EMBL/GenBank/DDBJ databases">
        <authorList>
            <person name="Moran M.A."/>
            <person name="Ferriera S."/>
            <person name="Johnson J."/>
            <person name="Kravitz S."/>
            <person name="Beeson K."/>
            <person name="Sutton G."/>
            <person name="Rogers Y.-H."/>
            <person name="Friedman R."/>
            <person name="Frazier M."/>
            <person name="Venter J.C."/>
        </authorList>
    </citation>
    <scope>NUCLEOTIDE SEQUENCE [LARGE SCALE GENOMIC DNA]</scope>
    <source>
        <strain evidence="1 2">E-37</strain>
    </source>
</reference>
<name>A3K2I4_SAGS3</name>
<accession>A3K2I4</accession>
<evidence type="ECO:0000313" key="2">
    <source>
        <dbReference type="Proteomes" id="UP000005713"/>
    </source>
</evidence>
<sequence length="153" mass="16767">MNALTLPDAFLSPETAQLVARLRAIERPDLLREAIATHCDGAVEGGYLSLLLSDGGDPAAVRARRIARRREALTALKALDTSLRARTEAADTTPERQLVDALRHSVRSCDLRLQKELDALTRSGEDTDALRTALRRLTESPEKEPPRFAASRG</sequence>
<gene>
    <name evidence="1" type="ORF">SSE37_16313</name>
</gene>
<dbReference type="Proteomes" id="UP000005713">
    <property type="component" value="Unassembled WGS sequence"/>
</dbReference>
<dbReference type="RefSeq" id="WP_005858282.1">
    <property type="nucleotide sequence ID" value="NZ_AAYA01000005.1"/>
</dbReference>
<organism evidence="1 2">
    <name type="scientific">Sagittula stellata (strain ATCC 700073 / DSM 11524 / E-37)</name>
    <dbReference type="NCBI Taxonomy" id="388399"/>
    <lineage>
        <taxon>Bacteria</taxon>
        <taxon>Pseudomonadati</taxon>
        <taxon>Pseudomonadota</taxon>
        <taxon>Alphaproteobacteria</taxon>
        <taxon>Rhodobacterales</taxon>
        <taxon>Roseobacteraceae</taxon>
        <taxon>Sagittula</taxon>
    </lineage>
</organism>
<dbReference type="AlphaFoldDB" id="A3K2I4"/>
<comment type="caution">
    <text evidence="1">The sequence shown here is derived from an EMBL/GenBank/DDBJ whole genome shotgun (WGS) entry which is preliminary data.</text>
</comment>
<keyword evidence="2" id="KW-1185">Reference proteome</keyword>
<dbReference type="EMBL" id="AAYA01000005">
    <property type="protein sequence ID" value="EBA08393.1"/>
    <property type="molecule type" value="Genomic_DNA"/>
</dbReference>